<evidence type="ECO:0000256" key="5">
    <source>
        <dbReference type="ARBA" id="ARBA00023136"/>
    </source>
</evidence>
<evidence type="ECO:0000313" key="9">
    <source>
        <dbReference type="Proteomes" id="UP000009080"/>
    </source>
</evidence>
<keyword evidence="4 7" id="KW-1133">Transmembrane helix</keyword>
<dbReference type="InterPro" id="IPR037272">
    <property type="entry name" value="SNS_sf"/>
</dbReference>
<feature type="transmembrane region" description="Helical" evidence="7">
    <location>
        <begin position="146"/>
        <end position="165"/>
    </location>
</feature>
<feature type="transmembrane region" description="Helical" evidence="7">
    <location>
        <begin position="9"/>
        <end position="26"/>
    </location>
</feature>
<dbReference type="STRING" id="377629.TERTU_3303"/>
<dbReference type="PRINTS" id="PR00176">
    <property type="entry name" value="NANEUSMPORT"/>
</dbReference>
<dbReference type="InterPro" id="IPR000175">
    <property type="entry name" value="Na/ntran_symport"/>
</dbReference>
<keyword evidence="5 7" id="KW-0472">Membrane</keyword>
<comment type="similarity">
    <text evidence="6">Belongs to the sodium:neurotransmitter symporter (SNF) (TC 2.A.22) family.</text>
</comment>
<feature type="transmembrane region" description="Helical" evidence="7">
    <location>
        <begin position="423"/>
        <end position="444"/>
    </location>
</feature>
<dbReference type="PANTHER" id="PTHR42948">
    <property type="entry name" value="TRANSPORTER"/>
    <property type="match status" value="1"/>
</dbReference>
<feature type="transmembrane region" description="Helical" evidence="7">
    <location>
        <begin position="386"/>
        <end position="403"/>
    </location>
</feature>
<accession>C5BQH5</accession>
<gene>
    <name evidence="8" type="ordered locus">TERTU_3303</name>
</gene>
<feature type="transmembrane region" description="Helical" evidence="7">
    <location>
        <begin position="252"/>
        <end position="275"/>
    </location>
</feature>
<dbReference type="GO" id="GO:0015293">
    <property type="term" value="F:symporter activity"/>
    <property type="evidence" value="ECO:0007669"/>
    <property type="project" value="UniProtKB-KW"/>
</dbReference>
<evidence type="ECO:0000313" key="8">
    <source>
        <dbReference type="EMBL" id="ACR12979.1"/>
    </source>
</evidence>
<name>C5BQH5_TERTT</name>
<dbReference type="PROSITE" id="PS50267">
    <property type="entry name" value="NA_NEUROTRAN_SYMP_3"/>
    <property type="match status" value="1"/>
</dbReference>
<dbReference type="GO" id="GO:0016020">
    <property type="term" value="C:membrane"/>
    <property type="evidence" value="ECO:0007669"/>
    <property type="project" value="UniProtKB-SubCell"/>
</dbReference>
<dbReference type="PROSITE" id="PS00610">
    <property type="entry name" value="NA_NEUROTRAN_SYMP_1"/>
    <property type="match status" value="1"/>
</dbReference>
<dbReference type="HOGENOM" id="CLU_006855_3_4_6"/>
<sequence>MHGVWGNRWTFILAATGSAVGLGNIWKFPYITGENGGGAFVLVYLVCIALVGIPVMMAEVLIGRRGRMSPINSMRYVTREAGLHGAWTAIGWMGVVAGLMIMAFYSVVAGWALNYVLLAATGQLSSLSGAAAGELFGGFLGDTNRLLVFHSLFSLLTFAVVAAGVTRGLGMVARILMPFLFAVLLVLLVYGVVEGNFSAAFGFLFDFKFDKLSMSGVLVALGHAFFTLSLGMGAIMAYGAYMPEHANVSRTIITVGVLDTAVALIAGLAIFPVVFANPGMEPGSGPGLMFVSLPVAFGSMPAGEIFATLFFLLVAVAAWSSAVSLIEPGAAWLVETGKLKRAPATFLLTLVAWCGGVGCVLSNNWLGDNPDGLHIFESLDFLTSQIMLPLGGLFIAIFVGWLMRRAIVVSEMDAEEHPLFDIWLFIVRFVSPALVAVVMIASLYDKLVS</sequence>
<evidence type="ECO:0000256" key="1">
    <source>
        <dbReference type="ARBA" id="ARBA00004141"/>
    </source>
</evidence>
<dbReference type="InterPro" id="IPR047218">
    <property type="entry name" value="YocR/YhdH-like"/>
</dbReference>
<organism evidence="8 9">
    <name type="scientific">Teredinibacter turnerae (strain ATCC 39867 / T7901)</name>
    <dbReference type="NCBI Taxonomy" id="377629"/>
    <lineage>
        <taxon>Bacteria</taxon>
        <taxon>Pseudomonadati</taxon>
        <taxon>Pseudomonadota</taxon>
        <taxon>Gammaproteobacteria</taxon>
        <taxon>Cellvibrionales</taxon>
        <taxon>Cellvibrionaceae</taxon>
        <taxon>Teredinibacter</taxon>
    </lineage>
</organism>
<protein>
    <recommendedName>
        <fullName evidence="6">Transporter</fullName>
    </recommendedName>
</protein>
<dbReference type="eggNOG" id="COG0733">
    <property type="taxonomic scope" value="Bacteria"/>
</dbReference>
<reference evidence="8 9" key="1">
    <citation type="journal article" date="2009" name="PLoS ONE">
        <title>The complete genome of Teredinibacter turnerae T7901: an intracellular endosymbiont of marine wood-boring bivalves (shipworms).</title>
        <authorList>
            <person name="Yang J.C."/>
            <person name="Madupu R."/>
            <person name="Durkin A.S."/>
            <person name="Ekborg N.A."/>
            <person name="Pedamallu C.S."/>
            <person name="Hostetler J.B."/>
            <person name="Radune D."/>
            <person name="Toms B.S."/>
            <person name="Henrissat B."/>
            <person name="Coutinho P.M."/>
            <person name="Schwarz S."/>
            <person name="Field L."/>
            <person name="Trindade-Silva A.E."/>
            <person name="Soares C.A.G."/>
            <person name="Elshahawi S."/>
            <person name="Hanora A."/>
            <person name="Schmidt E.W."/>
            <person name="Haygood M.G."/>
            <person name="Posfai J."/>
            <person name="Benner J."/>
            <person name="Madinger C."/>
            <person name="Nove J."/>
            <person name="Anton B."/>
            <person name="Chaudhary K."/>
            <person name="Foster J."/>
            <person name="Holman A."/>
            <person name="Kumar S."/>
            <person name="Lessard P.A."/>
            <person name="Luyten Y.A."/>
            <person name="Slatko B."/>
            <person name="Wood N."/>
            <person name="Wu B."/>
            <person name="Teplitski M."/>
            <person name="Mougous J.D."/>
            <person name="Ward N."/>
            <person name="Eisen J.A."/>
            <person name="Badger J.H."/>
            <person name="Distel D.L."/>
        </authorList>
    </citation>
    <scope>NUCLEOTIDE SEQUENCE [LARGE SCALE GENOMIC DNA]</scope>
    <source>
        <strain evidence="9">ATCC 39867 / T7901</strain>
    </source>
</reference>
<evidence type="ECO:0000256" key="7">
    <source>
        <dbReference type="SAM" id="Phobius"/>
    </source>
</evidence>
<feature type="transmembrane region" description="Helical" evidence="7">
    <location>
        <begin position="172"/>
        <end position="193"/>
    </location>
</feature>
<dbReference type="AlphaFoldDB" id="C5BQH5"/>
<feature type="transmembrane region" description="Helical" evidence="7">
    <location>
        <begin position="213"/>
        <end position="240"/>
    </location>
</feature>
<dbReference type="CDD" id="cd10336">
    <property type="entry name" value="SLC6sbd_Tyt1-Like"/>
    <property type="match status" value="1"/>
</dbReference>
<evidence type="ECO:0000256" key="6">
    <source>
        <dbReference type="RuleBase" id="RU003732"/>
    </source>
</evidence>
<feature type="transmembrane region" description="Helical" evidence="7">
    <location>
        <begin position="305"/>
        <end position="326"/>
    </location>
</feature>
<proteinExistence type="inferred from homology"/>
<evidence type="ECO:0000256" key="4">
    <source>
        <dbReference type="ARBA" id="ARBA00022989"/>
    </source>
</evidence>
<feature type="transmembrane region" description="Helical" evidence="7">
    <location>
        <begin position="83"/>
        <end position="108"/>
    </location>
</feature>
<dbReference type="KEGG" id="ttu:TERTU_3303"/>
<dbReference type="Proteomes" id="UP000009080">
    <property type="component" value="Chromosome"/>
</dbReference>
<dbReference type="Pfam" id="PF00209">
    <property type="entry name" value="SNF"/>
    <property type="match status" value="2"/>
</dbReference>
<feature type="transmembrane region" description="Helical" evidence="7">
    <location>
        <begin position="38"/>
        <end position="62"/>
    </location>
</feature>
<dbReference type="EMBL" id="CP001614">
    <property type="protein sequence ID" value="ACR12979.1"/>
    <property type="molecule type" value="Genomic_DNA"/>
</dbReference>
<keyword evidence="3 6" id="KW-0812">Transmembrane</keyword>
<keyword evidence="2 6" id="KW-0813">Transport</keyword>
<dbReference type="PANTHER" id="PTHR42948:SF1">
    <property type="entry name" value="TRANSPORTER"/>
    <property type="match status" value="1"/>
</dbReference>
<keyword evidence="6" id="KW-0769">Symport</keyword>
<dbReference type="SUPFAM" id="SSF161070">
    <property type="entry name" value="SNF-like"/>
    <property type="match status" value="1"/>
</dbReference>
<evidence type="ECO:0000256" key="2">
    <source>
        <dbReference type="ARBA" id="ARBA00022448"/>
    </source>
</evidence>
<evidence type="ECO:0000256" key="3">
    <source>
        <dbReference type="ARBA" id="ARBA00022692"/>
    </source>
</evidence>
<comment type="subcellular location">
    <subcellularLocation>
        <location evidence="1">Membrane</location>
        <topology evidence="1">Multi-pass membrane protein</topology>
    </subcellularLocation>
</comment>
<keyword evidence="9" id="KW-1185">Reference proteome</keyword>
<dbReference type="NCBIfam" id="NF037979">
    <property type="entry name" value="Na_transp"/>
    <property type="match status" value="1"/>
</dbReference>
<feature type="transmembrane region" description="Helical" evidence="7">
    <location>
        <begin position="346"/>
        <end position="366"/>
    </location>
</feature>